<dbReference type="InterPro" id="IPR052210">
    <property type="entry name" value="LysM1-like"/>
</dbReference>
<evidence type="ECO:0000259" key="5">
    <source>
        <dbReference type="PROSITE" id="PS51782"/>
    </source>
</evidence>
<dbReference type="InterPro" id="IPR036779">
    <property type="entry name" value="LysM_dom_sf"/>
</dbReference>
<protein>
    <recommendedName>
        <fullName evidence="5">LysM domain-containing protein</fullName>
    </recommendedName>
</protein>
<reference evidence="7" key="1">
    <citation type="journal article" date="2012" name="MBio">
        <title>Comparative genome analysis of Trichophyton rubrum and related dermatophytes reveals candidate genes involved in infection.</title>
        <authorList>
            <person name="Martinez D.A."/>
            <person name="Oliver B.G."/>
            <person name="Graeser Y."/>
            <person name="Goldberg J.M."/>
            <person name="Li W."/>
            <person name="Martinez-Rossi N.M."/>
            <person name="Monod M."/>
            <person name="Shelest E."/>
            <person name="Barton R.C."/>
            <person name="Birch E."/>
            <person name="Brakhage A.A."/>
            <person name="Chen Z."/>
            <person name="Gurr S.J."/>
            <person name="Heiman D."/>
            <person name="Heitman J."/>
            <person name="Kosti I."/>
            <person name="Rossi A."/>
            <person name="Saif S."/>
            <person name="Samalova M."/>
            <person name="Saunders C.W."/>
            <person name="Shea T."/>
            <person name="Summerbell R.C."/>
            <person name="Xu J."/>
            <person name="Young S."/>
            <person name="Zeng Q."/>
            <person name="Birren B.W."/>
            <person name="Cuomo C.A."/>
            <person name="White T.C."/>
        </authorList>
    </citation>
    <scope>NUCLEOTIDE SEQUENCE [LARGE SCALE GENOMIC DNA]</scope>
    <source>
        <strain evidence="7">CBS 112818</strain>
    </source>
</reference>
<proteinExistence type="predicted"/>
<dbReference type="EMBL" id="GG698521">
    <property type="protein sequence ID" value="EGD99339.1"/>
    <property type="molecule type" value="Genomic_DNA"/>
</dbReference>
<evidence type="ECO:0000256" key="4">
    <source>
        <dbReference type="SAM" id="SignalP"/>
    </source>
</evidence>
<evidence type="ECO:0000313" key="7">
    <source>
        <dbReference type="Proteomes" id="UP000009172"/>
    </source>
</evidence>
<dbReference type="Proteomes" id="UP000009172">
    <property type="component" value="Unassembled WGS sequence"/>
</dbReference>
<name>F2S6Z0_TRIT1</name>
<dbReference type="CDD" id="cd00118">
    <property type="entry name" value="LysM"/>
    <property type="match status" value="1"/>
</dbReference>
<evidence type="ECO:0000256" key="1">
    <source>
        <dbReference type="ARBA" id="ARBA00022669"/>
    </source>
</evidence>
<dbReference type="InterPro" id="IPR018392">
    <property type="entry name" value="LysM"/>
</dbReference>
<evidence type="ECO:0000313" key="6">
    <source>
        <dbReference type="EMBL" id="EGD99339.1"/>
    </source>
</evidence>
<accession>F2S6Z0</accession>
<dbReference type="GO" id="GO:0008061">
    <property type="term" value="F:chitin binding"/>
    <property type="evidence" value="ECO:0007669"/>
    <property type="project" value="UniProtKB-KW"/>
</dbReference>
<dbReference type="PROSITE" id="PS51782">
    <property type="entry name" value="LYSM"/>
    <property type="match status" value="1"/>
</dbReference>
<feature type="domain" description="LysM" evidence="5">
    <location>
        <begin position="101"/>
        <end position="146"/>
    </location>
</feature>
<feature type="chain" id="PRO_5003285906" description="LysM domain-containing protein" evidence="4">
    <location>
        <begin position="20"/>
        <end position="154"/>
    </location>
</feature>
<dbReference type="PANTHER" id="PTHR34997:SF2">
    <property type="entry name" value="LYSM DOMAIN-CONTAINING PROTEIN-RELATED"/>
    <property type="match status" value="1"/>
</dbReference>
<sequence>MVTLKFFLLLLASSELVFGAAPGVLSRHWNPSITGSCNCMTVRKSSCVESKFEPTQTTSLLPTGSSGHTGTTASIVTTSPVQPGIVTPAPQQPGMVEDCTKFHLVRPGDTCYTIALKYNITLADFMKWNSPGPACEGLYADMYACVWVTRYLRT</sequence>
<feature type="signal peptide" evidence="4">
    <location>
        <begin position="1"/>
        <end position="19"/>
    </location>
</feature>
<dbReference type="PANTHER" id="PTHR34997">
    <property type="entry name" value="AM15"/>
    <property type="match status" value="1"/>
</dbReference>
<evidence type="ECO:0000256" key="3">
    <source>
        <dbReference type="ARBA" id="ARBA00023026"/>
    </source>
</evidence>
<dbReference type="Gene3D" id="3.10.350.10">
    <property type="entry name" value="LysM domain"/>
    <property type="match status" value="1"/>
</dbReference>
<gene>
    <name evidence="6" type="ORF">TESG_08590</name>
</gene>
<dbReference type="AlphaFoldDB" id="F2S6Z0"/>
<organism evidence="6 7">
    <name type="scientific">Trichophyton tonsurans (strain CBS 112818)</name>
    <name type="common">Scalp ringworm fungus</name>
    <dbReference type="NCBI Taxonomy" id="647933"/>
    <lineage>
        <taxon>Eukaryota</taxon>
        <taxon>Fungi</taxon>
        <taxon>Dikarya</taxon>
        <taxon>Ascomycota</taxon>
        <taxon>Pezizomycotina</taxon>
        <taxon>Eurotiomycetes</taxon>
        <taxon>Eurotiomycetidae</taxon>
        <taxon>Onygenales</taxon>
        <taxon>Arthrodermataceae</taxon>
        <taxon>Trichophyton</taxon>
    </lineage>
</organism>
<evidence type="ECO:0000256" key="2">
    <source>
        <dbReference type="ARBA" id="ARBA00022729"/>
    </source>
</evidence>
<keyword evidence="7" id="KW-1185">Reference proteome</keyword>
<dbReference type="SUPFAM" id="SSF54106">
    <property type="entry name" value="LysM domain"/>
    <property type="match status" value="1"/>
</dbReference>
<keyword evidence="1" id="KW-0147">Chitin-binding</keyword>
<dbReference type="HOGENOM" id="CLU_1705537_0_0_1"/>
<keyword evidence="2 4" id="KW-0732">Signal</keyword>
<keyword evidence="3" id="KW-0843">Virulence</keyword>
<dbReference type="Pfam" id="PF01476">
    <property type="entry name" value="LysM"/>
    <property type="match status" value="1"/>
</dbReference>
<dbReference type="SMART" id="SM00257">
    <property type="entry name" value="LysM"/>
    <property type="match status" value="1"/>
</dbReference>